<keyword evidence="2" id="KW-0472">Membrane</keyword>
<dbReference type="EMBL" id="CP046313">
    <property type="protein sequence ID" value="QGS07920.1"/>
    <property type="molecule type" value="Genomic_DNA"/>
</dbReference>
<feature type="signal peptide" evidence="3">
    <location>
        <begin position="1"/>
        <end position="23"/>
    </location>
</feature>
<evidence type="ECO:0008006" key="6">
    <source>
        <dbReference type="Google" id="ProtNLM"/>
    </source>
</evidence>
<gene>
    <name evidence="4" type="ORF">FOC50_06445</name>
</gene>
<dbReference type="RefSeq" id="WP_006363583.1">
    <property type="nucleotide sequence ID" value="NZ_CP046313.1"/>
</dbReference>
<feature type="compositionally biased region" description="Low complexity" evidence="1">
    <location>
        <begin position="427"/>
        <end position="442"/>
    </location>
</feature>
<name>A0ABX6FIT3_9BACL</name>
<evidence type="ECO:0000313" key="5">
    <source>
        <dbReference type="Proteomes" id="UP000427636"/>
    </source>
</evidence>
<feature type="compositionally biased region" description="Basic and acidic residues" evidence="1">
    <location>
        <begin position="192"/>
        <end position="202"/>
    </location>
</feature>
<reference evidence="4 5" key="1">
    <citation type="submission" date="2019-11" db="EMBL/GenBank/DDBJ databases">
        <title>FDA dAtabase for Regulatory Grade micrObial Sequences (FDA-ARGOS): Supporting development and validation of Infectious Disease Dx tests.</title>
        <authorList>
            <person name="Turner S."/>
            <person name="Byrd R."/>
            <person name="Tallon L."/>
            <person name="Sadzewicz L."/>
            <person name="Vavikolanu K."/>
            <person name="Mehta A."/>
            <person name="Aluvathingal J."/>
            <person name="Nadendla S."/>
            <person name="Myers T."/>
            <person name="Yan Y."/>
            <person name="Sichtig H."/>
        </authorList>
    </citation>
    <scope>NUCLEOTIDE SEQUENCE [LARGE SCALE GENOMIC DNA]</scope>
    <source>
        <strain evidence="4 5">FDAARGOS_742</strain>
    </source>
</reference>
<feature type="compositionally biased region" description="Polar residues" evidence="1">
    <location>
        <begin position="166"/>
        <end position="191"/>
    </location>
</feature>
<protein>
    <recommendedName>
        <fullName evidence="6">NEAT domain-containing protein</fullName>
    </recommendedName>
</protein>
<feature type="transmembrane region" description="Helical" evidence="2">
    <location>
        <begin position="478"/>
        <end position="496"/>
    </location>
</feature>
<feature type="compositionally biased region" description="Low complexity" evidence="1">
    <location>
        <begin position="218"/>
        <end position="253"/>
    </location>
</feature>
<sequence length="501" mass="53764">MKRNTIIKVMSASILAASLTVVDFPTNLQQTKYIHAVGTQEVSVDVAAHLLNANNSGQRSMGDAALEKVSIKKVGNQYQYTIIWKDLNFNGQSDGISKFWVEGKEVQLSSTTYPNVNNPKQAVFTLPELKSTLNVEVFVQIMENIMPGAGRKSAILQLDTNGVSKKLETSTTEKQNTTADKTAQTDNNTKQAEADNSAKEDASQNSAAKAAKEKAEANKTANENTTNNTSNINNSTSNTNYSSFRSTSKSTGSNNHNTTSQPSISPTPKGGKSDEVTYYRNVTVSLLNASNPGQRSMGDAALDGITVFRDSRNIYHYIVKFHDITIGQSSDGISRFWVRGTEYPVVPTNGGNHQVQVHFTSSEKLQQVPVSVFVQTMEKIMPGAGKKDAILSINWSNSTEEKGTADASGGNPGSGPGRGSGGDKNSGKQANGDQSNGDSADNSADDNNDGRVDNSGEFSKTGLNSKTNLKSKTSLKSPYVIIPSAVSLLGVILVLIKRRLF</sequence>
<keyword evidence="2" id="KW-1133">Transmembrane helix</keyword>
<keyword evidence="3" id="KW-0732">Signal</keyword>
<feature type="compositionally biased region" description="Polar residues" evidence="1">
    <location>
        <begin position="254"/>
        <end position="266"/>
    </location>
</feature>
<dbReference type="Proteomes" id="UP000427636">
    <property type="component" value="Chromosome"/>
</dbReference>
<feature type="chain" id="PRO_5045501560" description="NEAT domain-containing protein" evidence="3">
    <location>
        <begin position="24"/>
        <end position="501"/>
    </location>
</feature>
<proteinExistence type="predicted"/>
<organism evidence="4 5">
    <name type="scientific">Gemella sanguinis</name>
    <dbReference type="NCBI Taxonomy" id="84135"/>
    <lineage>
        <taxon>Bacteria</taxon>
        <taxon>Bacillati</taxon>
        <taxon>Bacillota</taxon>
        <taxon>Bacilli</taxon>
        <taxon>Bacillales</taxon>
        <taxon>Gemellaceae</taxon>
        <taxon>Gemella</taxon>
    </lineage>
</organism>
<keyword evidence="2" id="KW-0812">Transmembrane</keyword>
<feature type="region of interest" description="Disordered" evidence="1">
    <location>
        <begin position="166"/>
        <end position="274"/>
    </location>
</feature>
<dbReference type="GeneID" id="84802887"/>
<keyword evidence="5" id="KW-1185">Reference proteome</keyword>
<evidence type="ECO:0000313" key="4">
    <source>
        <dbReference type="EMBL" id="QGS07920.1"/>
    </source>
</evidence>
<feature type="region of interest" description="Disordered" evidence="1">
    <location>
        <begin position="400"/>
        <end position="469"/>
    </location>
</feature>
<evidence type="ECO:0000256" key="3">
    <source>
        <dbReference type="SAM" id="SignalP"/>
    </source>
</evidence>
<feature type="compositionally biased region" description="Gly residues" evidence="1">
    <location>
        <begin position="410"/>
        <end position="424"/>
    </location>
</feature>
<evidence type="ECO:0000256" key="1">
    <source>
        <dbReference type="SAM" id="MobiDB-lite"/>
    </source>
</evidence>
<evidence type="ECO:0000256" key="2">
    <source>
        <dbReference type="SAM" id="Phobius"/>
    </source>
</evidence>
<accession>A0ABX6FIT3</accession>